<evidence type="ECO:0000256" key="6">
    <source>
        <dbReference type="ARBA" id="ARBA00022927"/>
    </source>
</evidence>
<dbReference type="GO" id="GO:0006886">
    <property type="term" value="P:intracellular protein transport"/>
    <property type="evidence" value="ECO:0007669"/>
    <property type="project" value="InterPro"/>
</dbReference>
<evidence type="ECO:0000256" key="11">
    <source>
        <dbReference type="ARBA" id="ARBA00023170"/>
    </source>
</evidence>
<evidence type="ECO:0000256" key="3">
    <source>
        <dbReference type="ARBA" id="ARBA00022448"/>
    </source>
</evidence>
<name>A0AAV0LK11_9ROSI</name>
<dbReference type="EMBL" id="CAMGYJ010000006">
    <property type="protein sequence ID" value="CAI0434601.1"/>
    <property type="molecule type" value="Genomic_DNA"/>
</dbReference>
<evidence type="ECO:0000256" key="9">
    <source>
        <dbReference type="ARBA" id="ARBA00023128"/>
    </source>
</evidence>
<keyword evidence="9" id="KW-0496">Mitochondrion</keyword>
<dbReference type="Pfam" id="PF04281">
    <property type="entry name" value="Tom22"/>
    <property type="match status" value="1"/>
</dbReference>
<keyword evidence="8" id="KW-0811">Translocation</keyword>
<evidence type="ECO:0000256" key="7">
    <source>
        <dbReference type="ARBA" id="ARBA00022989"/>
    </source>
</evidence>
<sequence length="120" mass="13200">MPHRLNFTIADYMASQAARGGISLPERRPAKRQQQDSDTILAKLTNSEIVSKGKRAACDTAYVTKRLLRSTGKAAWIAGTTFLILVVPLIIEMDRDQQLTELELQQQSLLGAPPIGAPQK</sequence>
<keyword evidence="14" id="KW-1185">Reference proteome</keyword>
<gene>
    <name evidence="13" type="ORF">LITE_LOCUS24324</name>
</gene>
<dbReference type="PANTHER" id="PTHR46867:SF4">
    <property type="entry name" value="MITOCHONDRIAL IMPORT RECEPTOR SUBUNIT TOM9-2"/>
    <property type="match status" value="1"/>
</dbReference>
<keyword evidence="10 12" id="KW-0472">Membrane</keyword>
<comment type="subcellular location">
    <subcellularLocation>
        <location evidence="1">Mitochondrion outer membrane</location>
        <topology evidence="1">Single-pass membrane protein</topology>
    </subcellularLocation>
</comment>
<organism evidence="13 14">
    <name type="scientific">Linum tenue</name>
    <dbReference type="NCBI Taxonomy" id="586396"/>
    <lineage>
        <taxon>Eukaryota</taxon>
        <taxon>Viridiplantae</taxon>
        <taxon>Streptophyta</taxon>
        <taxon>Embryophyta</taxon>
        <taxon>Tracheophyta</taxon>
        <taxon>Spermatophyta</taxon>
        <taxon>Magnoliopsida</taxon>
        <taxon>eudicotyledons</taxon>
        <taxon>Gunneridae</taxon>
        <taxon>Pentapetalae</taxon>
        <taxon>rosids</taxon>
        <taxon>fabids</taxon>
        <taxon>Malpighiales</taxon>
        <taxon>Linaceae</taxon>
        <taxon>Linum</taxon>
    </lineage>
</organism>
<dbReference type="InterPro" id="IPR017411">
    <property type="entry name" value="Tom22_pln"/>
</dbReference>
<accession>A0AAV0LK11</accession>
<keyword evidence="3" id="KW-0813">Transport</keyword>
<evidence type="ECO:0000313" key="13">
    <source>
        <dbReference type="EMBL" id="CAI0434601.1"/>
    </source>
</evidence>
<evidence type="ECO:0000256" key="10">
    <source>
        <dbReference type="ARBA" id="ARBA00023136"/>
    </source>
</evidence>
<evidence type="ECO:0000256" key="1">
    <source>
        <dbReference type="ARBA" id="ARBA00004572"/>
    </source>
</evidence>
<proteinExistence type="inferred from homology"/>
<keyword evidence="7 12" id="KW-1133">Transmembrane helix</keyword>
<protein>
    <submittedName>
        <fullName evidence="13">Uncharacterized protein</fullName>
    </submittedName>
</protein>
<dbReference type="GO" id="GO:0005741">
    <property type="term" value="C:mitochondrial outer membrane"/>
    <property type="evidence" value="ECO:0007669"/>
    <property type="project" value="UniProtKB-SubCell"/>
</dbReference>
<evidence type="ECO:0000256" key="4">
    <source>
        <dbReference type="ARBA" id="ARBA00022692"/>
    </source>
</evidence>
<keyword evidence="4 12" id="KW-0812">Transmembrane</keyword>
<feature type="transmembrane region" description="Helical" evidence="12">
    <location>
        <begin position="74"/>
        <end position="91"/>
    </location>
</feature>
<evidence type="ECO:0000256" key="12">
    <source>
        <dbReference type="SAM" id="Phobius"/>
    </source>
</evidence>
<keyword evidence="6" id="KW-0653">Protein transport</keyword>
<comment type="similarity">
    <text evidence="2">Belongs to the Tom22 family.</text>
</comment>
<dbReference type="CDD" id="cd22884">
    <property type="entry name" value="TOM22"/>
    <property type="match status" value="1"/>
</dbReference>
<evidence type="ECO:0000256" key="8">
    <source>
        <dbReference type="ARBA" id="ARBA00023010"/>
    </source>
</evidence>
<evidence type="ECO:0000256" key="2">
    <source>
        <dbReference type="ARBA" id="ARBA00009874"/>
    </source>
</evidence>
<dbReference type="PANTHER" id="PTHR46867">
    <property type="entry name" value="MITOCHONDRIAL IMPORT RECEPTOR SUBUNIT TOM9-2"/>
    <property type="match status" value="1"/>
</dbReference>
<keyword evidence="5" id="KW-1000">Mitochondrion outer membrane</keyword>
<evidence type="ECO:0000256" key="5">
    <source>
        <dbReference type="ARBA" id="ARBA00022787"/>
    </source>
</evidence>
<evidence type="ECO:0000313" key="14">
    <source>
        <dbReference type="Proteomes" id="UP001154282"/>
    </source>
</evidence>
<dbReference type="InterPro" id="IPR005683">
    <property type="entry name" value="Tom22"/>
</dbReference>
<reference evidence="13" key="1">
    <citation type="submission" date="2022-08" db="EMBL/GenBank/DDBJ databases">
        <authorList>
            <person name="Gutierrez-Valencia J."/>
        </authorList>
    </citation>
    <scope>NUCLEOTIDE SEQUENCE</scope>
</reference>
<keyword evidence="11" id="KW-0675">Receptor</keyword>
<dbReference type="Proteomes" id="UP001154282">
    <property type="component" value="Unassembled WGS sequence"/>
</dbReference>
<comment type="caution">
    <text evidence="13">The sequence shown here is derived from an EMBL/GenBank/DDBJ whole genome shotgun (WGS) entry which is preliminary data.</text>
</comment>
<dbReference type="AlphaFoldDB" id="A0AAV0LK11"/>